<name>A0A8B8ARG3_CRAVI</name>
<reference evidence="18" key="1">
    <citation type="submission" date="2025-08" db="UniProtKB">
        <authorList>
            <consortium name="RefSeq"/>
        </authorList>
    </citation>
    <scope>IDENTIFICATION</scope>
    <source>
        <tissue evidence="18">Whole sample</tissue>
    </source>
</reference>
<keyword evidence="5" id="KW-0677">Repeat</keyword>
<dbReference type="PROSITE" id="PS50221">
    <property type="entry name" value="GAIN_B"/>
    <property type="match status" value="1"/>
</dbReference>
<dbReference type="GeneID" id="111104220"/>
<dbReference type="SUPFAM" id="SSF81321">
    <property type="entry name" value="Family A G protein-coupled receptor-like"/>
    <property type="match status" value="1"/>
</dbReference>
<accession>A0A8B8ARG3</accession>
<dbReference type="Gene3D" id="1.20.1070.10">
    <property type="entry name" value="Rhodopsin 7-helix transmembrane proteins"/>
    <property type="match status" value="1"/>
</dbReference>
<dbReference type="GO" id="GO:0005886">
    <property type="term" value="C:plasma membrane"/>
    <property type="evidence" value="ECO:0007669"/>
    <property type="project" value="UniProtKB-SubCell"/>
</dbReference>
<dbReference type="PANTHER" id="PTHR12011:SF347">
    <property type="entry name" value="FI21270P1-RELATED"/>
    <property type="match status" value="1"/>
</dbReference>
<evidence type="ECO:0000256" key="10">
    <source>
        <dbReference type="ARBA" id="ARBA00023170"/>
    </source>
</evidence>
<keyword evidence="10" id="KW-0675">Receptor</keyword>
<evidence type="ECO:0000259" key="16">
    <source>
        <dbReference type="PROSITE" id="PS50261"/>
    </source>
</evidence>
<feature type="transmembrane region" description="Helical" evidence="13">
    <location>
        <begin position="536"/>
        <end position="566"/>
    </location>
</feature>
<sequence length="782" mass="85698">MCIVREEIPGIHFTGEAKTEIRIKQKPTIVIKPIRSSVTKGVSVNINCYVSNKGEAYLRNNTAINICFANNTNVPGCSGIDSYNVTCTLTVVTNISFICGIGNCTLSNQMSTFTVVNKGSKLCSSEADWPPTLEGNEANIPCPDGYSGLEARKCRTDGSWATEINRDGCKQKELEQLENILKTTTEISATVVDSSLSSLSNIVNNSNMASKNAGVLHNDIVQSVAIISQIASKNVTFSDHETANKTTQVFMGIVSTLLETGKTDVKAASKSKEKEVTSKILASIDNFAKSVTGALQVNQSVIVRKPNMLVSIEKVPKGTDINFPKEDNSDSATRFKLPQKALESLSEKTVSFTAVKYDNLGAEFISKNNTSIDSSVLSLTVDNLNSNNLQGNISLTFHRKNESRRPPECVFLSRSQDRISAWNTSGCSVENFTNSQVICSCNHLTNFAILLSLPDEVDIKALTGHFKALTLITFIGCGLSILGALITIFIYLYFWRYLKSRRSVLVVNLCFALFIAYMLFLTAVEQTNDKVGCAVIAALLHYFFLAMFCIMLALGIDLAVAVLDVFNSRSSSAFLLLLSWGLPAAIVGITLGTTKTSGYGDESYCWLRNNTLFGFIGPALGIILANLIVIIIVMRTIYSSAFMMKKSIKEKAKSGLRSICSLLPILGLTWVFGVLSIGEATIIFQYLFAICNSLQGLFIFLFHVVLNTQVRQVVSRKIKEYESKTLSTTSMSRRKLVSSKEMLKSSQSFEEFEKNGSRTESTSFIIPRVNASVSRRPTVFSS</sequence>
<keyword evidence="7" id="KW-0297">G-protein coupled receptor</keyword>
<keyword evidence="9" id="KW-1015">Disulfide bond</keyword>
<feature type="transmembrane region" description="Helical" evidence="13">
    <location>
        <begin position="573"/>
        <end position="592"/>
    </location>
</feature>
<gene>
    <name evidence="18" type="primary">LOC111104220</name>
</gene>
<dbReference type="InterPro" id="IPR000832">
    <property type="entry name" value="GPCR_2_secretin-like"/>
</dbReference>
<comment type="similarity">
    <text evidence="2">Belongs to the G-protein coupled receptor 2 family. Adhesion G-protein coupled receptor (ADGR) subfamily.</text>
</comment>
<feature type="domain" description="G-protein coupled receptors family 2 profile 2" evidence="16">
    <location>
        <begin position="469"/>
        <end position="707"/>
    </location>
</feature>
<dbReference type="InterPro" id="IPR000203">
    <property type="entry name" value="GPS"/>
</dbReference>
<evidence type="ECO:0000256" key="2">
    <source>
        <dbReference type="ARBA" id="ARBA00007343"/>
    </source>
</evidence>
<evidence type="ECO:0000256" key="6">
    <source>
        <dbReference type="ARBA" id="ARBA00022989"/>
    </source>
</evidence>
<feature type="domain" description="GAIN-B" evidence="14">
    <location>
        <begin position="298"/>
        <end position="457"/>
    </location>
</feature>
<dbReference type="Pfam" id="PF00002">
    <property type="entry name" value="7tm_2"/>
    <property type="match status" value="1"/>
</dbReference>
<evidence type="ECO:0000256" key="3">
    <source>
        <dbReference type="ARBA" id="ARBA00022692"/>
    </source>
</evidence>
<dbReference type="InterPro" id="IPR008077">
    <property type="entry name" value="GPCR_2_brain_angio_inhib"/>
</dbReference>
<keyword evidence="17" id="KW-1185">Reference proteome</keyword>
<feature type="domain" description="G-protein coupled receptors family 2 profile 1" evidence="15">
    <location>
        <begin position="129"/>
        <end position="173"/>
    </location>
</feature>
<dbReference type="RefSeq" id="XP_022293765.1">
    <property type="nucleotide sequence ID" value="XM_022438057.1"/>
</dbReference>
<evidence type="ECO:0000313" key="17">
    <source>
        <dbReference type="Proteomes" id="UP000694844"/>
    </source>
</evidence>
<feature type="transmembrane region" description="Helical" evidence="13">
    <location>
        <begin position="612"/>
        <end position="634"/>
    </location>
</feature>
<dbReference type="InterPro" id="IPR057244">
    <property type="entry name" value="GAIN_B"/>
</dbReference>
<evidence type="ECO:0000256" key="4">
    <source>
        <dbReference type="ARBA" id="ARBA00022729"/>
    </source>
</evidence>
<feature type="transmembrane region" description="Helical" evidence="13">
    <location>
        <begin position="655"/>
        <end position="677"/>
    </location>
</feature>
<organism evidence="17 18">
    <name type="scientific">Crassostrea virginica</name>
    <name type="common">Eastern oyster</name>
    <dbReference type="NCBI Taxonomy" id="6565"/>
    <lineage>
        <taxon>Eukaryota</taxon>
        <taxon>Metazoa</taxon>
        <taxon>Spiralia</taxon>
        <taxon>Lophotrochozoa</taxon>
        <taxon>Mollusca</taxon>
        <taxon>Bivalvia</taxon>
        <taxon>Autobranchia</taxon>
        <taxon>Pteriomorphia</taxon>
        <taxon>Ostreida</taxon>
        <taxon>Ostreoidea</taxon>
        <taxon>Ostreidae</taxon>
        <taxon>Crassostrea</taxon>
    </lineage>
</organism>
<keyword evidence="3 13" id="KW-0812">Transmembrane</keyword>
<evidence type="ECO:0000256" key="1">
    <source>
        <dbReference type="ARBA" id="ARBA00004141"/>
    </source>
</evidence>
<dbReference type="InterPro" id="IPR036445">
    <property type="entry name" value="GPCR_2_extracell_dom_sf"/>
</dbReference>
<dbReference type="SMART" id="SM00303">
    <property type="entry name" value="GPS"/>
    <property type="match status" value="1"/>
</dbReference>
<keyword evidence="4" id="KW-0732">Signal</keyword>
<evidence type="ECO:0000256" key="5">
    <source>
        <dbReference type="ARBA" id="ARBA00022737"/>
    </source>
</evidence>
<dbReference type="KEGG" id="cvn:111104220"/>
<protein>
    <submittedName>
        <fullName evidence="18">Adhesion G protein-coupled receptor L3-like</fullName>
    </submittedName>
</protein>
<dbReference type="Gene3D" id="2.60.220.50">
    <property type="match status" value="1"/>
</dbReference>
<dbReference type="InterPro" id="IPR001879">
    <property type="entry name" value="GPCR_2_extracellular_dom"/>
</dbReference>
<dbReference type="PRINTS" id="PR01694">
    <property type="entry name" value="BAIPRECURSOR"/>
</dbReference>
<dbReference type="SUPFAM" id="SSF111418">
    <property type="entry name" value="Hormone receptor domain"/>
    <property type="match status" value="1"/>
</dbReference>
<evidence type="ECO:0000256" key="12">
    <source>
        <dbReference type="ARBA" id="ARBA00023224"/>
    </source>
</evidence>
<dbReference type="AlphaFoldDB" id="A0A8B8ARG3"/>
<evidence type="ECO:0000256" key="7">
    <source>
        <dbReference type="ARBA" id="ARBA00023040"/>
    </source>
</evidence>
<dbReference type="Proteomes" id="UP000694844">
    <property type="component" value="Chromosome 7"/>
</dbReference>
<keyword evidence="8 13" id="KW-0472">Membrane</keyword>
<proteinExistence type="inferred from homology"/>
<dbReference type="InterPro" id="IPR046338">
    <property type="entry name" value="GAIN_dom_sf"/>
</dbReference>
<keyword evidence="12" id="KW-0807">Transducer</keyword>
<dbReference type="Gene3D" id="4.10.1240.10">
    <property type="entry name" value="GPCR, family 2, extracellular hormone receptor domain"/>
    <property type="match status" value="1"/>
</dbReference>
<dbReference type="CDD" id="cd15040">
    <property type="entry name" value="7tmB2_Adhesion"/>
    <property type="match status" value="1"/>
</dbReference>
<comment type="subcellular location">
    <subcellularLocation>
        <location evidence="1">Membrane</location>
        <topology evidence="1">Multi-pass membrane protein</topology>
    </subcellularLocation>
</comment>
<evidence type="ECO:0000256" key="13">
    <source>
        <dbReference type="SAM" id="Phobius"/>
    </source>
</evidence>
<evidence type="ECO:0000256" key="8">
    <source>
        <dbReference type="ARBA" id="ARBA00023136"/>
    </source>
</evidence>
<dbReference type="PROSITE" id="PS50227">
    <property type="entry name" value="G_PROTEIN_RECEP_F2_3"/>
    <property type="match status" value="1"/>
</dbReference>
<dbReference type="GO" id="GO:0004930">
    <property type="term" value="F:G protein-coupled receptor activity"/>
    <property type="evidence" value="ECO:0007669"/>
    <property type="project" value="UniProtKB-KW"/>
</dbReference>
<evidence type="ECO:0000256" key="9">
    <source>
        <dbReference type="ARBA" id="ARBA00023157"/>
    </source>
</evidence>
<dbReference type="InterPro" id="IPR017981">
    <property type="entry name" value="GPCR_2-like_7TM"/>
</dbReference>
<evidence type="ECO:0000313" key="18">
    <source>
        <dbReference type="RefSeq" id="XP_022293765.1"/>
    </source>
</evidence>
<feature type="transmembrane region" description="Helical" evidence="13">
    <location>
        <begin position="505"/>
        <end position="524"/>
    </location>
</feature>
<keyword evidence="6 13" id="KW-1133">Transmembrane helix</keyword>
<dbReference type="OrthoDB" id="10052455at2759"/>
<feature type="transmembrane region" description="Helical" evidence="13">
    <location>
        <begin position="468"/>
        <end position="493"/>
    </location>
</feature>
<evidence type="ECO:0000256" key="11">
    <source>
        <dbReference type="ARBA" id="ARBA00023180"/>
    </source>
</evidence>
<feature type="transmembrane region" description="Helical" evidence="13">
    <location>
        <begin position="683"/>
        <end position="706"/>
    </location>
</feature>
<keyword evidence="11" id="KW-0325">Glycoprotein</keyword>
<dbReference type="GO" id="GO:0007166">
    <property type="term" value="P:cell surface receptor signaling pathway"/>
    <property type="evidence" value="ECO:0007669"/>
    <property type="project" value="InterPro"/>
</dbReference>
<evidence type="ECO:0000259" key="14">
    <source>
        <dbReference type="PROSITE" id="PS50221"/>
    </source>
</evidence>
<dbReference type="PANTHER" id="PTHR12011">
    <property type="entry name" value="ADHESION G-PROTEIN COUPLED RECEPTOR"/>
    <property type="match status" value="1"/>
</dbReference>
<dbReference type="FunFam" id="1.20.1070.10:FF:000058">
    <property type="entry name" value="Adhesion G protein-coupled receptor F5"/>
    <property type="match status" value="1"/>
</dbReference>
<dbReference type="PROSITE" id="PS50261">
    <property type="entry name" value="G_PROTEIN_RECEP_F2_4"/>
    <property type="match status" value="1"/>
</dbReference>
<dbReference type="Pfam" id="PF01825">
    <property type="entry name" value="GPS"/>
    <property type="match status" value="1"/>
</dbReference>
<evidence type="ECO:0000259" key="15">
    <source>
        <dbReference type="PROSITE" id="PS50227"/>
    </source>
</evidence>
<dbReference type="PRINTS" id="PR00249">
    <property type="entry name" value="GPCRSECRETIN"/>
</dbReference>